<evidence type="ECO:0000313" key="5">
    <source>
        <dbReference type="Proteomes" id="UP000317494"/>
    </source>
</evidence>
<evidence type="ECO:0000313" key="3">
    <source>
        <dbReference type="EMBL" id="TPX47450.1"/>
    </source>
</evidence>
<dbReference type="InterPro" id="IPR018376">
    <property type="entry name" value="Enoyl-CoA_hyd/isom_CS"/>
</dbReference>
<dbReference type="Pfam" id="PF00378">
    <property type="entry name" value="ECH_1"/>
    <property type="match status" value="1"/>
</dbReference>
<evidence type="ECO:0000256" key="2">
    <source>
        <dbReference type="RuleBase" id="RU003707"/>
    </source>
</evidence>
<comment type="similarity">
    <text evidence="1 2">Belongs to the enoyl-CoA hydratase/isomerase family.</text>
</comment>
<dbReference type="EMBL" id="QEAM01000077">
    <property type="protein sequence ID" value="TPX47450.1"/>
    <property type="molecule type" value="Genomic_DNA"/>
</dbReference>
<dbReference type="InterPro" id="IPR029045">
    <property type="entry name" value="ClpP/crotonase-like_dom_sf"/>
</dbReference>
<dbReference type="VEuPathDB" id="FungiDB:SeMB42_g02448"/>
<gene>
    <name evidence="3" type="ORF">SeLEV6574_g02663</name>
    <name evidence="4" type="ORF">SeMB42_g02448</name>
</gene>
<keyword evidence="5" id="KW-1185">Reference proteome</keyword>
<dbReference type="PROSITE" id="PS00166">
    <property type="entry name" value="ENOYL_COA_HYDRATASE"/>
    <property type="match status" value="1"/>
</dbReference>
<dbReference type="PANTHER" id="PTHR11941">
    <property type="entry name" value="ENOYL-COA HYDRATASE-RELATED"/>
    <property type="match status" value="1"/>
</dbReference>
<protein>
    <recommendedName>
        <fullName evidence="7">Enoyl-CoA hydratase</fullName>
    </recommendedName>
</protein>
<evidence type="ECO:0000313" key="6">
    <source>
        <dbReference type="Proteomes" id="UP000320475"/>
    </source>
</evidence>
<dbReference type="CDD" id="cd06558">
    <property type="entry name" value="crotonase-like"/>
    <property type="match status" value="1"/>
</dbReference>
<reference evidence="5 6" key="1">
    <citation type="journal article" date="2019" name="Sci. Rep.">
        <title>Comparative genomics of chytrid fungi reveal insights into the obligate biotrophic and pathogenic lifestyle of Synchytrium endobioticum.</title>
        <authorList>
            <person name="van de Vossenberg B.T.L.H."/>
            <person name="Warris S."/>
            <person name="Nguyen H.D.T."/>
            <person name="van Gent-Pelzer M.P.E."/>
            <person name="Joly D.L."/>
            <person name="van de Geest H.C."/>
            <person name="Bonants P.J.M."/>
            <person name="Smith D.S."/>
            <person name="Levesque C.A."/>
            <person name="van der Lee T.A.J."/>
        </authorList>
    </citation>
    <scope>NUCLEOTIDE SEQUENCE [LARGE SCALE GENOMIC DNA]</scope>
    <source>
        <strain evidence="3 6">LEV6574</strain>
        <strain evidence="4 5">MB42</strain>
    </source>
</reference>
<evidence type="ECO:0008006" key="7">
    <source>
        <dbReference type="Google" id="ProtNLM"/>
    </source>
</evidence>
<dbReference type="EMBL" id="QEAN01000075">
    <property type="protein sequence ID" value="TPX49879.1"/>
    <property type="molecule type" value="Genomic_DNA"/>
</dbReference>
<organism evidence="4 5">
    <name type="scientific">Synchytrium endobioticum</name>
    <dbReference type="NCBI Taxonomy" id="286115"/>
    <lineage>
        <taxon>Eukaryota</taxon>
        <taxon>Fungi</taxon>
        <taxon>Fungi incertae sedis</taxon>
        <taxon>Chytridiomycota</taxon>
        <taxon>Chytridiomycota incertae sedis</taxon>
        <taxon>Chytridiomycetes</taxon>
        <taxon>Synchytriales</taxon>
        <taxon>Synchytriaceae</taxon>
        <taxon>Synchytrium</taxon>
    </lineage>
</organism>
<dbReference type="GO" id="GO:0005739">
    <property type="term" value="C:mitochondrion"/>
    <property type="evidence" value="ECO:0007669"/>
    <property type="project" value="TreeGrafter"/>
</dbReference>
<accession>A0A507DDW0</accession>
<dbReference type="Proteomes" id="UP000317494">
    <property type="component" value="Unassembled WGS sequence"/>
</dbReference>
<dbReference type="GO" id="GO:0006635">
    <property type="term" value="P:fatty acid beta-oxidation"/>
    <property type="evidence" value="ECO:0007669"/>
    <property type="project" value="TreeGrafter"/>
</dbReference>
<dbReference type="InterPro" id="IPR001753">
    <property type="entry name" value="Enoyl-CoA_hydra/iso"/>
</dbReference>
<dbReference type="PANTHER" id="PTHR11941:SF173">
    <property type="entry name" value="3-HYDROXYBUTYRYL-COA DEHYDRATASE-LIKE PROTEIN, MITOCHONDRIAL"/>
    <property type="match status" value="1"/>
</dbReference>
<dbReference type="SUPFAM" id="SSF52096">
    <property type="entry name" value="ClpP/crotonase"/>
    <property type="match status" value="1"/>
</dbReference>
<dbReference type="AlphaFoldDB" id="A0A507DDW0"/>
<proteinExistence type="inferred from homology"/>
<dbReference type="OrthoDB" id="2139957at2759"/>
<dbReference type="Gene3D" id="3.90.226.10">
    <property type="entry name" value="2-enoyl-CoA Hydratase, Chain A, domain 1"/>
    <property type="match status" value="1"/>
</dbReference>
<evidence type="ECO:0000256" key="1">
    <source>
        <dbReference type="ARBA" id="ARBA00005254"/>
    </source>
</evidence>
<comment type="caution">
    <text evidence="4">The sequence shown here is derived from an EMBL/GenBank/DDBJ whole genome shotgun (WGS) entry which is preliminary data.</text>
</comment>
<name>A0A507DDW0_9FUNG</name>
<sequence>MLRTLLPRSLAHSPSLPVPFRRSYSSSTTTADHDVIVHRDHSHGCTTGVVIVTLNNPRTLNALSESSGNYFRDLMHHLSADNTIRCMILTGQGRAFSVGGDLAFLRARTRTAPQANAEIMRNFYARYLSVRQVPFPTIAAINGPAVGAGFCLALACDIRLATMDAKMGLNFVRLGLTPGMAGTHTLPIVTNPQVAARMMLTGDLVTGAEAEKLGMILKATSPDALLPEALALARRIASASPVAVRATTKTIRMSLDDGIERALWREADTQAHAYAAADIVEGLDAIEAKRDPIFSDFNHVPRTSETP</sequence>
<dbReference type="Proteomes" id="UP000320475">
    <property type="component" value="Unassembled WGS sequence"/>
</dbReference>
<evidence type="ECO:0000313" key="4">
    <source>
        <dbReference type="EMBL" id="TPX49879.1"/>
    </source>
</evidence>
<dbReference type="STRING" id="286115.A0A507DDW0"/>
<dbReference type="GO" id="GO:0003824">
    <property type="term" value="F:catalytic activity"/>
    <property type="evidence" value="ECO:0007669"/>
    <property type="project" value="InterPro"/>
</dbReference>